<reference evidence="2 3" key="1">
    <citation type="journal article" date="2015" name="Int. J. Syst. Evol. Microbiol.">
        <title>Carboxylicivirga linearis sp. nov., isolated from a sea cucumber culture pond.</title>
        <authorList>
            <person name="Wang F.Q."/>
            <person name="Zhou Y.X."/>
            <person name="Lin X.Z."/>
            <person name="Chen G.J."/>
            <person name="Du Z.J."/>
        </authorList>
    </citation>
    <scope>NUCLEOTIDE SEQUENCE [LARGE SCALE GENOMIC DNA]</scope>
    <source>
        <strain evidence="2 3">FB218</strain>
    </source>
</reference>
<gene>
    <name evidence="2" type="ORF">KEM10_16805</name>
</gene>
<keyword evidence="1" id="KW-0732">Signal</keyword>
<proteinExistence type="predicted"/>
<sequence>MKKVTFTLLALLPLILFSCSKDDESPSGNSVKMNDQQFKIIGAGMIGISIDDSGHTGITLFDGSETQGTTLTIDVESFTKETIEGNYSYPQTEGSKLLDNWLTNYMEYSGSDMTSSNLQTGSVNIKHNGGNNYSVEMDLTMEDGVVFEGTYTGEFTVMFSNN</sequence>
<dbReference type="RefSeq" id="WP_212217193.1">
    <property type="nucleotide sequence ID" value="NZ_JAGUCO010000017.1"/>
</dbReference>
<feature type="chain" id="PRO_5045718847" description="Lipocalin-like domain-containing protein" evidence="1">
    <location>
        <begin position="23"/>
        <end position="162"/>
    </location>
</feature>
<feature type="signal peptide" evidence="1">
    <location>
        <begin position="1"/>
        <end position="22"/>
    </location>
</feature>
<comment type="caution">
    <text evidence="2">The sequence shown here is derived from an EMBL/GenBank/DDBJ whole genome shotgun (WGS) entry which is preliminary data.</text>
</comment>
<evidence type="ECO:0000313" key="2">
    <source>
        <dbReference type="EMBL" id="MBS2099950.1"/>
    </source>
</evidence>
<organism evidence="2 3">
    <name type="scientific">Carboxylicivirga linearis</name>
    <dbReference type="NCBI Taxonomy" id="1628157"/>
    <lineage>
        <taxon>Bacteria</taxon>
        <taxon>Pseudomonadati</taxon>
        <taxon>Bacteroidota</taxon>
        <taxon>Bacteroidia</taxon>
        <taxon>Marinilabiliales</taxon>
        <taxon>Marinilabiliaceae</taxon>
        <taxon>Carboxylicivirga</taxon>
    </lineage>
</organism>
<dbReference type="Proteomes" id="UP000708576">
    <property type="component" value="Unassembled WGS sequence"/>
</dbReference>
<evidence type="ECO:0000256" key="1">
    <source>
        <dbReference type="SAM" id="SignalP"/>
    </source>
</evidence>
<dbReference type="EMBL" id="JAGUCO010000017">
    <property type="protein sequence ID" value="MBS2099950.1"/>
    <property type="molecule type" value="Genomic_DNA"/>
</dbReference>
<evidence type="ECO:0000313" key="3">
    <source>
        <dbReference type="Proteomes" id="UP000708576"/>
    </source>
</evidence>
<dbReference type="PROSITE" id="PS51257">
    <property type="entry name" value="PROKAR_LIPOPROTEIN"/>
    <property type="match status" value="1"/>
</dbReference>
<keyword evidence="3" id="KW-1185">Reference proteome</keyword>
<name>A0ABS5JYS8_9BACT</name>
<protein>
    <recommendedName>
        <fullName evidence="4">Lipocalin-like domain-containing protein</fullName>
    </recommendedName>
</protein>
<evidence type="ECO:0008006" key="4">
    <source>
        <dbReference type="Google" id="ProtNLM"/>
    </source>
</evidence>
<accession>A0ABS5JYS8</accession>